<evidence type="ECO:0000313" key="4">
    <source>
        <dbReference type="EMBL" id="KAH7636562.1"/>
    </source>
</evidence>
<reference evidence="4" key="1">
    <citation type="submission" date="2020-06" db="EMBL/GenBank/DDBJ databases">
        <authorList>
            <person name="Ji K."/>
            <person name="Li J."/>
        </authorList>
    </citation>
    <scope>NUCLEOTIDE SEQUENCE</scope>
    <source>
        <strain evidence="4">JKM2019</strain>
        <tissue evidence="4">Whole body</tissue>
    </source>
</reference>
<keyword evidence="2" id="KW-0812">Transmembrane</keyword>
<evidence type="ECO:0000256" key="1">
    <source>
        <dbReference type="SAM" id="MobiDB-lite"/>
    </source>
</evidence>
<keyword evidence="2" id="KW-1133">Transmembrane helix</keyword>
<comment type="caution">
    <text evidence="4">The sequence shown here is derived from an EMBL/GenBank/DDBJ whole genome shotgun (WGS) entry which is preliminary data.</text>
</comment>
<dbReference type="Proteomes" id="UP000828236">
    <property type="component" value="Unassembled WGS sequence"/>
</dbReference>
<name>A0A9D4SBK7_DERFA</name>
<evidence type="ECO:0000259" key="3">
    <source>
        <dbReference type="PROSITE" id="PS50835"/>
    </source>
</evidence>
<feature type="domain" description="Ig-like" evidence="3">
    <location>
        <begin position="213"/>
        <end position="286"/>
    </location>
</feature>
<dbReference type="EMBL" id="SDOV01000010">
    <property type="protein sequence ID" value="KAH7636562.1"/>
    <property type="molecule type" value="Genomic_DNA"/>
</dbReference>
<dbReference type="PANTHER" id="PTHR21261:SF15">
    <property type="entry name" value="BEATEN PATH IIIA, ISOFORM D-RELATED"/>
    <property type="match status" value="1"/>
</dbReference>
<evidence type="ECO:0000256" key="2">
    <source>
        <dbReference type="SAM" id="Phobius"/>
    </source>
</evidence>
<feature type="transmembrane region" description="Helical" evidence="2">
    <location>
        <begin position="680"/>
        <end position="697"/>
    </location>
</feature>
<dbReference type="AlphaFoldDB" id="A0A9D4SBK7"/>
<feature type="region of interest" description="Disordered" evidence="1">
    <location>
        <begin position="525"/>
        <end position="577"/>
    </location>
</feature>
<organism evidence="4">
    <name type="scientific">Dermatophagoides farinae</name>
    <name type="common">American house dust mite</name>
    <dbReference type="NCBI Taxonomy" id="6954"/>
    <lineage>
        <taxon>Eukaryota</taxon>
        <taxon>Metazoa</taxon>
        <taxon>Ecdysozoa</taxon>
        <taxon>Arthropoda</taxon>
        <taxon>Chelicerata</taxon>
        <taxon>Arachnida</taxon>
        <taxon>Acari</taxon>
        <taxon>Acariformes</taxon>
        <taxon>Sarcoptiformes</taxon>
        <taxon>Astigmata</taxon>
        <taxon>Psoroptidia</taxon>
        <taxon>Analgoidea</taxon>
        <taxon>Pyroglyphidae</taxon>
        <taxon>Dermatophagoidinae</taxon>
        <taxon>Dermatophagoides</taxon>
    </lineage>
</organism>
<accession>A0A9D4SBK7</accession>
<keyword evidence="2" id="KW-0472">Membrane</keyword>
<dbReference type="InterPro" id="IPR036179">
    <property type="entry name" value="Ig-like_dom_sf"/>
</dbReference>
<feature type="compositionally biased region" description="Low complexity" evidence="1">
    <location>
        <begin position="556"/>
        <end position="573"/>
    </location>
</feature>
<dbReference type="SUPFAM" id="SSF48726">
    <property type="entry name" value="Immunoglobulin"/>
    <property type="match status" value="1"/>
</dbReference>
<dbReference type="InterPro" id="IPR007110">
    <property type="entry name" value="Ig-like_dom"/>
</dbReference>
<gene>
    <name evidence="4" type="ORF">HUG17_10532</name>
</gene>
<feature type="transmembrane region" description="Helical" evidence="2">
    <location>
        <begin position="169"/>
        <end position="190"/>
    </location>
</feature>
<feature type="domain" description="Ig-like" evidence="3">
    <location>
        <begin position="459"/>
        <end position="496"/>
    </location>
</feature>
<dbReference type="PROSITE" id="PS50835">
    <property type="entry name" value="IG_LIKE"/>
    <property type="match status" value="2"/>
</dbReference>
<dbReference type="PANTHER" id="PTHR21261">
    <property type="entry name" value="BEAT PROTEIN"/>
    <property type="match status" value="1"/>
</dbReference>
<reference evidence="4" key="2">
    <citation type="journal article" date="2021" name="World Allergy Organ. J.">
        <title>Chromosome-level assembly of Dermatophagoides farinae genome and transcriptome reveals two novel allergens Der f 37 and Der f 39.</title>
        <authorList>
            <person name="Chen J."/>
            <person name="Cai Z."/>
            <person name="Fan D."/>
            <person name="Hu J."/>
            <person name="Hou Y."/>
            <person name="He Y."/>
            <person name="Zhang Z."/>
            <person name="Zhao Z."/>
            <person name="Gao P."/>
            <person name="Hu W."/>
            <person name="Sun J."/>
            <person name="Li J."/>
            <person name="Ji K."/>
        </authorList>
    </citation>
    <scope>NUCLEOTIDE SEQUENCE</scope>
    <source>
        <strain evidence="4">JKM2019</strain>
    </source>
</reference>
<feature type="compositionally biased region" description="Basic residues" evidence="1">
    <location>
        <begin position="537"/>
        <end position="555"/>
    </location>
</feature>
<protein>
    <submittedName>
        <fullName evidence="4">Beat protein-like protein</fullName>
    </submittedName>
</protein>
<sequence>MKSCDEYNTSRFQLEQQPEQQQHDGYYCSKMKYLYLLANDDYDSTLLSNDNDHREKNHYSIVIINGQRQQLISQLFNYRNDNMKKMNIDNRLPSSLTPRTKVIFFNNSIIDNDDGHCDCHSSSTTTMVVNKLHDSQNTHSINRHCNHLSLKPKFFKINSSSSSSSMNLYIYYTTILIFTLLSTTSMNVQYVNAIRSLRIMAPDYIFYRDPMWLNCSVIDLDYNQIYSIKWFKDNDEMYRFITADETSPRTFYDTPGIVIDESRSNYGNLYILHADFKTEANFRCEVLAENDFTTAIQIKKIRVYYIPRDGQPIIVGKKSHFGPNEPVNLTCTSPMSTPAARLVVNLNGNSLVASNSNNNNVNVNDNDVIKNNQVIMRTYYRHFENGQSSTSVNVQFPGSWLQTKRINQFECTSSIIHRYNRTASLRVEWKIDPINNHTLYVPVLDHNINNNHLQDRLAPRIENFKKKYNLGEPISLRCISSKYKPMPELYWLLNGQHVDAQYLDYKQSDFNQNGFIRLDLKYPLNGGQNNNDNNGHQHQRNLHSHPHQHQRRQHGQQRMNNNNNNNNNVNWNNKRQLSSSNLNYDSNVVVSIDKQQQQSTIDSYHFECIQILSNVISVSSEVVQLYGTSSSSSSSSGSNHELEQSLNHGNSVEAVKSFIGNGATITTLSPSSSLLFIQQLYSLVFMIIISIPCILNIH</sequence>
<feature type="compositionally biased region" description="Low complexity" evidence="1">
    <location>
        <begin position="525"/>
        <end position="536"/>
    </location>
</feature>
<proteinExistence type="predicted"/>